<reference evidence="6 7" key="2">
    <citation type="journal article" date="2016" name="Genome Announc.">
        <title>Permanent Draft Genome Sequences for Two Variants of Frankia sp. Strain CpI1, the First Frankia Strain Isolated from Root Nodules of Comptonia peregrina.</title>
        <authorList>
            <person name="Oshone R."/>
            <person name="Hurst S.G.IV."/>
            <person name="Abebe-Akele F."/>
            <person name="Simpson S."/>
            <person name="Morris K."/>
            <person name="Thomas W.K."/>
            <person name="Tisa L.S."/>
        </authorList>
    </citation>
    <scope>NUCLEOTIDE SEQUENCE [LARGE SCALE GENOMIC DNA]</scope>
    <source>
        <strain evidence="7">CpI1-S</strain>
    </source>
</reference>
<protein>
    <submittedName>
        <fullName evidence="6">O-methyltransferase</fullName>
    </submittedName>
</protein>
<dbReference type="InterPro" id="IPR036388">
    <property type="entry name" value="WH-like_DNA-bd_sf"/>
</dbReference>
<evidence type="ECO:0000313" key="6">
    <source>
        <dbReference type="EMBL" id="KJE19347.1"/>
    </source>
</evidence>
<evidence type="ECO:0000259" key="5">
    <source>
        <dbReference type="Pfam" id="PF08100"/>
    </source>
</evidence>
<feature type="domain" description="O-methyltransferase C-terminal" evidence="4">
    <location>
        <begin position="115"/>
        <end position="325"/>
    </location>
</feature>
<dbReference type="Pfam" id="PF08100">
    <property type="entry name" value="Dimerisation"/>
    <property type="match status" value="1"/>
</dbReference>
<organism evidence="6 7">
    <name type="scientific">Frankia torreyi</name>
    <dbReference type="NCBI Taxonomy" id="1856"/>
    <lineage>
        <taxon>Bacteria</taxon>
        <taxon>Bacillati</taxon>
        <taxon>Actinomycetota</taxon>
        <taxon>Actinomycetes</taxon>
        <taxon>Frankiales</taxon>
        <taxon>Frankiaceae</taxon>
        <taxon>Frankia</taxon>
    </lineage>
</organism>
<dbReference type="OrthoDB" id="3862772at2"/>
<dbReference type="AlphaFoldDB" id="A0A0D8B7J4"/>
<gene>
    <name evidence="6" type="ORF">FF36_06377</name>
</gene>
<dbReference type="PROSITE" id="PS51683">
    <property type="entry name" value="SAM_OMT_II"/>
    <property type="match status" value="1"/>
</dbReference>
<dbReference type="GO" id="GO:0032259">
    <property type="term" value="P:methylation"/>
    <property type="evidence" value="ECO:0007669"/>
    <property type="project" value="UniProtKB-KW"/>
</dbReference>
<evidence type="ECO:0000256" key="1">
    <source>
        <dbReference type="ARBA" id="ARBA00022603"/>
    </source>
</evidence>
<dbReference type="InterPro" id="IPR012967">
    <property type="entry name" value="COMT_dimerisation"/>
</dbReference>
<dbReference type="InterPro" id="IPR001077">
    <property type="entry name" value="COMT_C"/>
</dbReference>
<accession>A0A0D8B7J4</accession>
<dbReference type="Pfam" id="PF00891">
    <property type="entry name" value="Methyltransf_2"/>
    <property type="match status" value="1"/>
</dbReference>
<dbReference type="GO" id="GO:0046983">
    <property type="term" value="F:protein dimerization activity"/>
    <property type="evidence" value="ECO:0007669"/>
    <property type="project" value="InterPro"/>
</dbReference>
<keyword evidence="3" id="KW-0949">S-adenosyl-L-methionine</keyword>
<keyword evidence="7" id="KW-1185">Reference proteome</keyword>
<dbReference type="Gene3D" id="3.40.50.150">
    <property type="entry name" value="Vaccinia Virus protein VP39"/>
    <property type="match status" value="1"/>
</dbReference>
<evidence type="ECO:0000256" key="2">
    <source>
        <dbReference type="ARBA" id="ARBA00022679"/>
    </source>
</evidence>
<comment type="caution">
    <text evidence="6">The sequence shown here is derived from an EMBL/GenBank/DDBJ whole genome shotgun (WGS) entry which is preliminary data.</text>
</comment>
<dbReference type="InterPro" id="IPR029063">
    <property type="entry name" value="SAM-dependent_MTases_sf"/>
</dbReference>
<dbReference type="Gene3D" id="1.10.287.1350">
    <property type="match status" value="1"/>
</dbReference>
<dbReference type="EMBL" id="JYFN01000120">
    <property type="protein sequence ID" value="KJE19347.1"/>
    <property type="molecule type" value="Genomic_DNA"/>
</dbReference>
<evidence type="ECO:0000256" key="3">
    <source>
        <dbReference type="ARBA" id="ARBA00022691"/>
    </source>
</evidence>
<proteinExistence type="predicted"/>
<dbReference type="CDD" id="cd02440">
    <property type="entry name" value="AdoMet_MTases"/>
    <property type="match status" value="1"/>
</dbReference>
<keyword evidence="2 6" id="KW-0808">Transferase</keyword>
<dbReference type="PANTHER" id="PTHR43712:SF2">
    <property type="entry name" value="O-METHYLTRANSFERASE CICE"/>
    <property type="match status" value="1"/>
</dbReference>
<sequence>MTTPHSAPYGHRIAAGLLRELLVGYQITQALYVAARLHLADHLIQPVTIDALAKATGADHEALHFLVRALVGYGVLQRSGDLYVTTEVGRLLEKDRPDSLRPTVIATGKERYQSWGSLLQTVRSGRPVFSAQNGVALHDFYAEHPGAAAPFNGAMAALTNSMVDQLIGSYDFTRHSQVVEIGGGLGVFMAEILHRNPSLRGSILDLPHVVADAARALPPRILTDRLKLISGDARQSVPENADLYLIKMVLCDFPDDDALKILRSVRKAIPDEGTLVIFDKIRTEVYDDEVSRRTVMSALNLLVMTGGRERSEEEYRLLLAQAGFELTDVMRTEALDGEIHRVVAMPGEVAPLSSGE</sequence>
<dbReference type="RefSeq" id="WP_082122390.1">
    <property type="nucleotide sequence ID" value="NZ_JYFN01000120.1"/>
</dbReference>
<keyword evidence="1 6" id="KW-0489">Methyltransferase</keyword>
<reference evidence="7" key="1">
    <citation type="submission" date="2015-02" db="EMBL/GenBank/DDBJ databases">
        <title>Draft Genome of Frankia sp. CpI1-S.</title>
        <authorList>
            <person name="Oshone R.T."/>
            <person name="Ngom M."/>
            <person name="Ghodhbane-Gtari F."/>
            <person name="Gtari M."/>
            <person name="Morris K."/>
            <person name="Thomas K."/>
            <person name="Sen A."/>
            <person name="Tisa L.S."/>
        </authorList>
    </citation>
    <scope>NUCLEOTIDE SEQUENCE [LARGE SCALE GENOMIC DNA]</scope>
    <source>
        <strain evidence="7">CpI1-S</strain>
    </source>
</reference>
<feature type="domain" description="O-methyltransferase dimerisation" evidence="5">
    <location>
        <begin position="20"/>
        <end position="92"/>
    </location>
</feature>
<name>A0A0D8B7J4_9ACTN</name>
<dbReference type="Gene3D" id="1.10.10.10">
    <property type="entry name" value="Winged helix-like DNA-binding domain superfamily/Winged helix DNA-binding domain"/>
    <property type="match status" value="1"/>
</dbReference>
<dbReference type="SUPFAM" id="SSF46785">
    <property type="entry name" value="Winged helix' DNA-binding domain"/>
    <property type="match status" value="1"/>
</dbReference>
<dbReference type="SUPFAM" id="SSF53335">
    <property type="entry name" value="S-adenosyl-L-methionine-dependent methyltransferases"/>
    <property type="match status" value="1"/>
</dbReference>
<dbReference type="InterPro" id="IPR016461">
    <property type="entry name" value="COMT-like"/>
</dbReference>
<evidence type="ECO:0000313" key="7">
    <source>
        <dbReference type="Proteomes" id="UP000032545"/>
    </source>
</evidence>
<dbReference type="PATRIC" id="fig|1502723.3.peg.1073"/>
<dbReference type="GO" id="GO:0008171">
    <property type="term" value="F:O-methyltransferase activity"/>
    <property type="evidence" value="ECO:0007669"/>
    <property type="project" value="InterPro"/>
</dbReference>
<dbReference type="InterPro" id="IPR036390">
    <property type="entry name" value="WH_DNA-bd_sf"/>
</dbReference>
<dbReference type="PANTHER" id="PTHR43712">
    <property type="entry name" value="PUTATIVE (AFU_ORTHOLOGUE AFUA_4G14580)-RELATED"/>
    <property type="match status" value="1"/>
</dbReference>
<evidence type="ECO:0000259" key="4">
    <source>
        <dbReference type="Pfam" id="PF00891"/>
    </source>
</evidence>
<dbReference type="Proteomes" id="UP000032545">
    <property type="component" value="Unassembled WGS sequence"/>
</dbReference>